<dbReference type="PROSITE" id="PS00388">
    <property type="entry name" value="PROTEASOME_ALPHA_1"/>
    <property type="match status" value="1"/>
</dbReference>
<dbReference type="InterPro" id="IPR050115">
    <property type="entry name" value="Proteasome_alpha"/>
</dbReference>
<dbReference type="SUPFAM" id="SSF56235">
    <property type="entry name" value="N-terminal nucleophile aminohydrolases (Ntn hydrolases)"/>
    <property type="match status" value="1"/>
</dbReference>
<proteinExistence type="inferred from homology"/>
<sequence length="352" mass="39572">MKCYGNLPVQSSGKTEVGVRYGAADSCIATRYLGPVTWQPEQHIYDLSASTFSPDGRVFQVEYAAKAVENSSTAIAIRCKDGVVFGVEKLVLSKLYEEGSNKRIFNVDRHVGMAVAGLLADARSLADIAREEASNFRANYGYDIPLKHLSDRVAMYAHAYTLYSAVRPFGCSFMLGSYNEDDDAQLYMVDPSGISYGYWGCAIGKAKQAAKTEIEKLQMKEMTCRDAVKEVAKIFRASEFRGVIFFSSGRDWHVCACTVGTICQTRTTAHAPKAMKLAKRWKTRRLPKGRRWRPIYIVHDEVKDKSFELELSWVGKITNGKHEIVPKDIREEAEKYAKESLEEEEDSDDDNM</sequence>
<dbReference type="InterPro" id="IPR001353">
    <property type="entry name" value="Proteasome_sua/b"/>
</dbReference>
<gene>
    <name evidence="9" type="ORF">XELAEV_18041118mg</name>
</gene>
<accession>A0A974C234</accession>
<dbReference type="PANTHER" id="PTHR11599">
    <property type="entry name" value="PROTEASOME SUBUNIT ALPHA/BETA"/>
    <property type="match status" value="1"/>
</dbReference>
<evidence type="ECO:0000259" key="8">
    <source>
        <dbReference type="PROSITE" id="PS00388"/>
    </source>
</evidence>
<keyword evidence="6" id="KW-0539">Nucleus</keyword>
<name>A0A974C234_XENLA</name>
<dbReference type="CDD" id="cd03751">
    <property type="entry name" value="proteasome_alpha_type_3"/>
    <property type="match status" value="1"/>
</dbReference>
<dbReference type="EMBL" id="CM004481">
    <property type="protein sequence ID" value="OCT64881.1"/>
    <property type="molecule type" value="Genomic_DNA"/>
</dbReference>
<keyword evidence="5 7" id="KW-0647">Proteasome</keyword>
<comment type="similarity">
    <text evidence="7">Belongs to the peptidase T1A family.</text>
</comment>
<evidence type="ECO:0000256" key="5">
    <source>
        <dbReference type="ARBA" id="ARBA00022942"/>
    </source>
</evidence>
<dbReference type="FunFam" id="3.60.20.10:FF:000007">
    <property type="entry name" value="Proteasome subunit alpha type"/>
    <property type="match status" value="1"/>
</dbReference>
<evidence type="ECO:0000256" key="1">
    <source>
        <dbReference type="ARBA" id="ARBA00002000"/>
    </source>
</evidence>
<dbReference type="SMART" id="SM00948">
    <property type="entry name" value="Proteasome_A_N"/>
    <property type="match status" value="1"/>
</dbReference>
<feature type="domain" description="Proteasome alpha-type subunits" evidence="8">
    <location>
        <begin position="45"/>
        <end position="67"/>
    </location>
</feature>
<comment type="function">
    <text evidence="1">The proteasome is a multicatalytic proteinase complex which is characterized by its ability to cleave peptides with Arg, Phe, Tyr, Leu, and Glu adjacent to the leaving group at neutral or slightly basic pH. The proteasome has an ATP-dependent proteolytic activity.</text>
</comment>
<dbReference type="Gene3D" id="3.60.20.10">
    <property type="entry name" value="Glutamine Phosphoribosylpyrophosphate, subunit 1, domain 1"/>
    <property type="match status" value="2"/>
</dbReference>
<dbReference type="InterPro" id="IPR023332">
    <property type="entry name" value="Proteasome_alpha-type"/>
</dbReference>
<dbReference type="InterPro" id="IPR000426">
    <property type="entry name" value="Proteasome_asu_N"/>
</dbReference>
<keyword evidence="4" id="KW-0963">Cytoplasm</keyword>
<dbReference type="AlphaFoldDB" id="A0A974C234"/>
<dbReference type="GO" id="GO:0005634">
    <property type="term" value="C:nucleus"/>
    <property type="evidence" value="ECO:0007669"/>
    <property type="project" value="UniProtKB-SubCell"/>
</dbReference>
<evidence type="ECO:0000256" key="4">
    <source>
        <dbReference type="ARBA" id="ARBA00022490"/>
    </source>
</evidence>
<dbReference type="GO" id="GO:0006511">
    <property type="term" value="P:ubiquitin-dependent protein catabolic process"/>
    <property type="evidence" value="ECO:0007669"/>
    <property type="project" value="InterPro"/>
</dbReference>
<evidence type="ECO:0000313" key="9">
    <source>
        <dbReference type="EMBL" id="OCT64881.1"/>
    </source>
</evidence>
<dbReference type="Proteomes" id="UP000694892">
    <property type="component" value="Chromosome 8S"/>
</dbReference>
<dbReference type="InterPro" id="IPR029055">
    <property type="entry name" value="Ntn_hydrolases_N"/>
</dbReference>
<dbReference type="GO" id="GO:0005737">
    <property type="term" value="C:cytoplasm"/>
    <property type="evidence" value="ECO:0007669"/>
    <property type="project" value="UniProtKB-SubCell"/>
</dbReference>
<dbReference type="GO" id="GO:0019773">
    <property type="term" value="C:proteasome core complex, alpha-subunit complex"/>
    <property type="evidence" value="ECO:0007669"/>
    <property type="project" value="UniProtKB-UniRule"/>
</dbReference>
<evidence type="ECO:0000256" key="2">
    <source>
        <dbReference type="ARBA" id="ARBA00004123"/>
    </source>
</evidence>
<organism evidence="9 10">
    <name type="scientific">Xenopus laevis</name>
    <name type="common">African clawed frog</name>
    <dbReference type="NCBI Taxonomy" id="8355"/>
    <lineage>
        <taxon>Eukaryota</taxon>
        <taxon>Metazoa</taxon>
        <taxon>Chordata</taxon>
        <taxon>Craniata</taxon>
        <taxon>Vertebrata</taxon>
        <taxon>Euteleostomi</taxon>
        <taxon>Amphibia</taxon>
        <taxon>Batrachia</taxon>
        <taxon>Anura</taxon>
        <taxon>Pipoidea</taxon>
        <taxon>Pipidae</taxon>
        <taxon>Xenopodinae</taxon>
        <taxon>Xenopus</taxon>
        <taxon>Xenopus</taxon>
    </lineage>
</organism>
<dbReference type="PROSITE" id="PS51475">
    <property type="entry name" value="PROTEASOME_ALPHA_2"/>
    <property type="match status" value="1"/>
</dbReference>
<dbReference type="OMA" id="VEPNGAC"/>
<evidence type="ECO:0000313" key="10">
    <source>
        <dbReference type="Proteomes" id="UP000694892"/>
    </source>
</evidence>
<reference evidence="10" key="1">
    <citation type="journal article" date="2016" name="Nature">
        <title>Genome evolution in the allotetraploid frog Xenopus laevis.</title>
        <authorList>
            <person name="Session A.M."/>
            <person name="Uno Y."/>
            <person name="Kwon T."/>
            <person name="Chapman J.A."/>
            <person name="Toyoda A."/>
            <person name="Takahashi S."/>
            <person name="Fukui A."/>
            <person name="Hikosaka A."/>
            <person name="Suzuki A."/>
            <person name="Kondo M."/>
            <person name="van Heeringen S.J."/>
            <person name="Quigley I."/>
            <person name="Heinz S."/>
            <person name="Ogino H."/>
            <person name="Ochi H."/>
            <person name="Hellsten U."/>
            <person name="Lyons J.B."/>
            <person name="Simakov O."/>
            <person name="Putnam N."/>
            <person name="Stites J."/>
            <person name="Kuroki Y."/>
            <person name="Tanaka T."/>
            <person name="Michiue T."/>
            <person name="Watanabe M."/>
            <person name="Bogdanovic O."/>
            <person name="Lister R."/>
            <person name="Georgiou G."/>
            <person name="Paranjpe S.S."/>
            <person name="van Kruijsbergen I."/>
            <person name="Shu S."/>
            <person name="Carlson J."/>
            <person name="Kinoshita T."/>
            <person name="Ohta Y."/>
            <person name="Mawaribuchi S."/>
            <person name="Jenkins J."/>
            <person name="Grimwood J."/>
            <person name="Schmutz J."/>
            <person name="Mitros T."/>
            <person name="Mozaffari S.V."/>
            <person name="Suzuki Y."/>
            <person name="Haramoto Y."/>
            <person name="Yamamoto T.S."/>
            <person name="Takagi C."/>
            <person name="Heald R."/>
            <person name="Miller K."/>
            <person name="Haudenschild C."/>
            <person name="Kitzman J."/>
            <person name="Nakayama T."/>
            <person name="Izutsu Y."/>
            <person name="Robert J."/>
            <person name="Fortriede J."/>
            <person name="Burns K."/>
            <person name="Lotay V."/>
            <person name="Karimi K."/>
            <person name="Yasuoka Y."/>
            <person name="Dichmann D.S."/>
            <person name="Flajnik M.F."/>
            <person name="Houston D.W."/>
            <person name="Shendure J."/>
            <person name="DuPasquier L."/>
            <person name="Vize P.D."/>
            <person name="Zorn A.M."/>
            <person name="Ito M."/>
            <person name="Marcotte E.M."/>
            <person name="Wallingford J.B."/>
            <person name="Ito Y."/>
            <person name="Asashima M."/>
            <person name="Ueno N."/>
            <person name="Matsuda Y."/>
            <person name="Veenstra G.J."/>
            <person name="Fujiyama A."/>
            <person name="Harland R.M."/>
            <person name="Taira M."/>
            <person name="Rokhsar D.S."/>
        </authorList>
    </citation>
    <scope>NUCLEOTIDE SEQUENCE [LARGE SCALE GENOMIC DNA]</scope>
    <source>
        <strain evidence="10">J</strain>
    </source>
</reference>
<protein>
    <recommendedName>
        <fullName evidence="8">Proteasome alpha-type subunits domain-containing protein</fullName>
    </recommendedName>
</protein>
<evidence type="ECO:0000256" key="7">
    <source>
        <dbReference type="PROSITE-ProRule" id="PRU00808"/>
    </source>
</evidence>
<evidence type="ECO:0000256" key="6">
    <source>
        <dbReference type="ARBA" id="ARBA00023242"/>
    </source>
</evidence>
<dbReference type="Pfam" id="PF00227">
    <property type="entry name" value="Proteasome"/>
    <property type="match status" value="1"/>
</dbReference>
<evidence type="ECO:0000256" key="3">
    <source>
        <dbReference type="ARBA" id="ARBA00004496"/>
    </source>
</evidence>
<dbReference type="Pfam" id="PF10584">
    <property type="entry name" value="Proteasome_A_N"/>
    <property type="match status" value="1"/>
</dbReference>
<comment type="subcellular location">
    <subcellularLocation>
        <location evidence="3">Cytoplasm</location>
    </subcellularLocation>
    <subcellularLocation>
        <location evidence="2">Nucleus</location>
    </subcellularLocation>
</comment>